<comment type="function">
    <text evidence="7">Controls stomatal patterning.</text>
</comment>
<feature type="compositionally biased region" description="Low complexity" evidence="8">
    <location>
        <begin position="173"/>
        <end position="185"/>
    </location>
</feature>
<dbReference type="PANTHER" id="PTHR33109">
    <property type="entry name" value="EPIDERMAL PATTERNING FACTOR-LIKE PROTEIN 4"/>
    <property type="match status" value="1"/>
</dbReference>
<evidence type="ECO:0000256" key="5">
    <source>
        <dbReference type="ARBA" id="ARBA00022729"/>
    </source>
</evidence>
<dbReference type="InterPro" id="IPR039455">
    <property type="entry name" value="EPFL"/>
</dbReference>
<keyword evidence="4 7" id="KW-0964">Secreted</keyword>
<keyword evidence="5" id="KW-0732">Signal</keyword>
<name>A0ABR2FJN0_9ROSI</name>
<comment type="caution">
    <text evidence="9">The sequence shown here is derived from an EMBL/GenBank/DDBJ whole genome shotgun (WGS) entry which is preliminary data.</text>
</comment>
<sequence length="253" mass="27747">MPRLSAKRSLKSAVREWCTQDFLISSLCFLGSVSQLSPQSLILHIITLLMLTGKPESLVCEAISAPIHANAQDKEELGFKPFGFSNFGKWDFVFSKLFPPQYIPTNTLEISLIISQSTSSPFEGFEDMEGRLLCFLLALQIVRWTCATSRPLAPNDGLGSRPPGQKPEALQVSLSSKETSSQSLKSMERAGGESKVGIGSSPPNCEHKCYGCTPCEAIQVPTTTSKRVHVGLQYANYEPESWKCKCGPSFYSP</sequence>
<evidence type="ECO:0000256" key="4">
    <source>
        <dbReference type="ARBA" id="ARBA00022525"/>
    </source>
</evidence>
<dbReference type="Proteomes" id="UP001472677">
    <property type="component" value="Unassembled WGS sequence"/>
</dbReference>
<dbReference type="Pfam" id="PF17181">
    <property type="entry name" value="EPF"/>
    <property type="match status" value="1"/>
</dbReference>
<reference evidence="9 10" key="1">
    <citation type="journal article" date="2024" name="G3 (Bethesda)">
        <title>Genome assembly of Hibiscus sabdariffa L. provides insights into metabolisms of medicinal natural products.</title>
        <authorList>
            <person name="Kim T."/>
        </authorList>
    </citation>
    <scope>NUCLEOTIDE SEQUENCE [LARGE SCALE GENOMIC DNA]</scope>
    <source>
        <strain evidence="9">TK-2024</strain>
        <tissue evidence="9">Old leaves</tissue>
    </source>
</reference>
<evidence type="ECO:0000256" key="7">
    <source>
        <dbReference type="RuleBase" id="RU367102"/>
    </source>
</evidence>
<organism evidence="9 10">
    <name type="scientific">Hibiscus sabdariffa</name>
    <name type="common">roselle</name>
    <dbReference type="NCBI Taxonomy" id="183260"/>
    <lineage>
        <taxon>Eukaryota</taxon>
        <taxon>Viridiplantae</taxon>
        <taxon>Streptophyta</taxon>
        <taxon>Embryophyta</taxon>
        <taxon>Tracheophyta</taxon>
        <taxon>Spermatophyta</taxon>
        <taxon>Magnoliopsida</taxon>
        <taxon>eudicotyledons</taxon>
        <taxon>Gunneridae</taxon>
        <taxon>Pentapetalae</taxon>
        <taxon>rosids</taxon>
        <taxon>malvids</taxon>
        <taxon>Malvales</taxon>
        <taxon>Malvaceae</taxon>
        <taxon>Malvoideae</taxon>
        <taxon>Hibiscus</taxon>
    </lineage>
</organism>
<keyword evidence="10" id="KW-1185">Reference proteome</keyword>
<gene>
    <name evidence="9" type="ORF">V6N12_071383</name>
</gene>
<dbReference type="EMBL" id="JBBPBM010000006">
    <property type="protein sequence ID" value="KAK8581142.1"/>
    <property type="molecule type" value="Genomic_DNA"/>
</dbReference>
<comment type="subcellular location">
    <subcellularLocation>
        <location evidence="1 7">Secreted</location>
    </subcellularLocation>
</comment>
<protein>
    <recommendedName>
        <fullName evidence="7">Epidermal patterning factor-like protein</fullName>
    </recommendedName>
</protein>
<evidence type="ECO:0000256" key="6">
    <source>
        <dbReference type="ARBA" id="ARBA00023157"/>
    </source>
</evidence>
<evidence type="ECO:0000313" key="9">
    <source>
        <dbReference type="EMBL" id="KAK8581142.1"/>
    </source>
</evidence>
<feature type="region of interest" description="Disordered" evidence="8">
    <location>
        <begin position="153"/>
        <end position="199"/>
    </location>
</feature>
<evidence type="ECO:0000256" key="8">
    <source>
        <dbReference type="SAM" id="MobiDB-lite"/>
    </source>
</evidence>
<accession>A0ABR2FJN0</accession>
<evidence type="ECO:0000313" key="10">
    <source>
        <dbReference type="Proteomes" id="UP001472677"/>
    </source>
</evidence>
<comment type="similarity">
    <text evidence="2 7">Belongs to the plant cysteine rich small secretory peptide family. Epidermal patterning factor subfamily.</text>
</comment>
<dbReference type="PANTHER" id="PTHR33109:SF3">
    <property type="entry name" value="EPIDERMAL PATTERNING FACTOR-LIKE PROTEIN"/>
    <property type="match status" value="1"/>
</dbReference>
<keyword evidence="6" id="KW-1015">Disulfide bond</keyword>
<evidence type="ECO:0000256" key="3">
    <source>
        <dbReference type="ARBA" id="ARBA00022473"/>
    </source>
</evidence>
<evidence type="ECO:0000256" key="2">
    <source>
        <dbReference type="ARBA" id="ARBA00008127"/>
    </source>
</evidence>
<keyword evidence="3 7" id="KW-0217">Developmental protein</keyword>
<proteinExistence type="inferred from homology"/>
<evidence type="ECO:0000256" key="1">
    <source>
        <dbReference type="ARBA" id="ARBA00004613"/>
    </source>
</evidence>